<evidence type="ECO:0000256" key="6">
    <source>
        <dbReference type="SAM" id="MobiDB-lite"/>
    </source>
</evidence>
<evidence type="ECO:0000256" key="1">
    <source>
        <dbReference type="ARBA" id="ARBA00010641"/>
    </source>
</evidence>
<evidence type="ECO:0000256" key="4">
    <source>
        <dbReference type="ARBA" id="ARBA00023125"/>
    </source>
</evidence>
<dbReference type="SUPFAM" id="SSF88659">
    <property type="entry name" value="Sigma3 and sigma4 domains of RNA polymerase sigma factors"/>
    <property type="match status" value="1"/>
</dbReference>
<dbReference type="Pfam" id="PF04542">
    <property type="entry name" value="Sigma70_r2"/>
    <property type="match status" value="1"/>
</dbReference>
<protein>
    <submittedName>
        <fullName evidence="9">Sigma-70 family RNA polymerase sigma factor</fullName>
    </submittedName>
</protein>
<keyword evidence="2" id="KW-0805">Transcription regulation</keyword>
<reference evidence="9 10" key="1">
    <citation type="submission" date="2023-11" db="EMBL/GenBank/DDBJ databases">
        <authorList>
            <person name="Xu M."/>
            <person name="Jiang T."/>
        </authorList>
    </citation>
    <scope>NUCLEOTIDE SEQUENCE [LARGE SCALE GENOMIC DNA]</scope>
    <source>
        <strain evidence="9 10">SD</strain>
    </source>
</reference>
<evidence type="ECO:0000313" key="9">
    <source>
        <dbReference type="EMBL" id="MDX8153166.1"/>
    </source>
</evidence>
<dbReference type="Pfam" id="PF08281">
    <property type="entry name" value="Sigma70_r4_2"/>
    <property type="match status" value="1"/>
</dbReference>
<feature type="domain" description="RNA polymerase sigma factor 70 region 4 type 2" evidence="8">
    <location>
        <begin position="121"/>
        <end position="172"/>
    </location>
</feature>
<dbReference type="EMBL" id="JAXAVX010000011">
    <property type="protein sequence ID" value="MDX8153166.1"/>
    <property type="molecule type" value="Genomic_DNA"/>
</dbReference>
<dbReference type="InterPro" id="IPR014284">
    <property type="entry name" value="RNA_pol_sigma-70_dom"/>
</dbReference>
<evidence type="ECO:0000256" key="2">
    <source>
        <dbReference type="ARBA" id="ARBA00023015"/>
    </source>
</evidence>
<evidence type="ECO:0000259" key="7">
    <source>
        <dbReference type="Pfam" id="PF04542"/>
    </source>
</evidence>
<organism evidence="9 10">
    <name type="scientific">Patulibacter brassicae</name>
    <dbReference type="NCBI Taxonomy" id="1705717"/>
    <lineage>
        <taxon>Bacteria</taxon>
        <taxon>Bacillati</taxon>
        <taxon>Actinomycetota</taxon>
        <taxon>Thermoleophilia</taxon>
        <taxon>Solirubrobacterales</taxon>
        <taxon>Patulibacteraceae</taxon>
        <taxon>Patulibacter</taxon>
    </lineage>
</organism>
<keyword evidence="5" id="KW-0804">Transcription</keyword>
<evidence type="ECO:0000313" key="10">
    <source>
        <dbReference type="Proteomes" id="UP001277761"/>
    </source>
</evidence>
<comment type="caution">
    <text evidence="9">The sequence shown here is derived from an EMBL/GenBank/DDBJ whole genome shotgun (WGS) entry which is preliminary data.</text>
</comment>
<feature type="compositionally biased region" description="Low complexity" evidence="6">
    <location>
        <begin position="11"/>
        <end position="24"/>
    </location>
</feature>
<dbReference type="Proteomes" id="UP001277761">
    <property type="component" value="Unassembled WGS sequence"/>
</dbReference>
<evidence type="ECO:0000259" key="8">
    <source>
        <dbReference type="Pfam" id="PF08281"/>
    </source>
</evidence>
<dbReference type="NCBIfam" id="TIGR02937">
    <property type="entry name" value="sigma70-ECF"/>
    <property type="match status" value="1"/>
</dbReference>
<dbReference type="InterPro" id="IPR007627">
    <property type="entry name" value="RNA_pol_sigma70_r2"/>
</dbReference>
<dbReference type="PANTHER" id="PTHR43133:SF50">
    <property type="entry name" value="ECF RNA POLYMERASE SIGMA FACTOR SIGM"/>
    <property type="match status" value="1"/>
</dbReference>
<dbReference type="PANTHER" id="PTHR43133">
    <property type="entry name" value="RNA POLYMERASE ECF-TYPE SIGMA FACTO"/>
    <property type="match status" value="1"/>
</dbReference>
<dbReference type="InterPro" id="IPR013325">
    <property type="entry name" value="RNA_pol_sigma_r2"/>
</dbReference>
<name>A0ABU4VQF8_9ACTN</name>
<accession>A0ABU4VQF8</accession>
<dbReference type="InterPro" id="IPR036388">
    <property type="entry name" value="WH-like_DNA-bd_sf"/>
</dbReference>
<evidence type="ECO:0000256" key="3">
    <source>
        <dbReference type="ARBA" id="ARBA00023082"/>
    </source>
</evidence>
<dbReference type="Gene3D" id="1.10.1740.10">
    <property type="match status" value="1"/>
</dbReference>
<evidence type="ECO:0000256" key="5">
    <source>
        <dbReference type="ARBA" id="ARBA00023163"/>
    </source>
</evidence>
<comment type="similarity">
    <text evidence="1">Belongs to the sigma-70 factor family. ECF subfamily.</text>
</comment>
<dbReference type="InterPro" id="IPR039425">
    <property type="entry name" value="RNA_pol_sigma-70-like"/>
</dbReference>
<keyword evidence="4" id="KW-0238">DNA-binding</keyword>
<dbReference type="Gene3D" id="1.10.10.10">
    <property type="entry name" value="Winged helix-like DNA-binding domain superfamily/Winged helix DNA-binding domain"/>
    <property type="match status" value="1"/>
</dbReference>
<keyword evidence="3" id="KW-0731">Sigma factor</keyword>
<gene>
    <name evidence="9" type="ORF">SK069_16330</name>
</gene>
<sequence length="197" mass="20913">MPPDPATVISAPMARRPAEAAVAPPDEDRVARRALDLGRRTALGVLAGDHAAADDVAQDVAIQAVRCAATLREPAALDAWLHRTAVRAALRAAKRGRRRRDVEQRHAALTPVGAVPDPSLDELATLLGGLPERQRAALTLRYAHDLDDAAIAAALGCRAGTVRALLSRGRAAVRAQLEDASVIAPRDTQHDREDDHA</sequence>
<proteinExistence type="inferred from homology"/>
<dbReference type="InterPro" id="IPR013324">
    <property type="entry name" value="RNA_pol_sigma_r3/r4-like"/>
</dbReference>
<dbReference type="SUPFAM" id="SSF88946">
    <property type="entry name" value="Sigma2 domain of RNA polymerase sigma factors"/>
    <property type="match status" value="1"/>
</dbReference>
<dbReference type="InterPro" id="IPR013249">
    <property type="entry name" value="RNA_pol_sigma70_r4_t2"/>
</dbReference>
<feature type="region of interest" description="Disordered" evidence="6">
    <location>
        <begin position="1"/>
        <end position="26"/>
    </location>
</feature>
<feature type="domain" description="RNA polymerase sigma-70 region 2" evidence="7">
    <location>
        <begin position="39"/>
        <end position="98"/>
    </location>
</feature>
<keyword evidence="10" id="KW-1185">Reference proteome</keyword>